<gene>
    <name evidence="1" type="ORF">OTI717_LOCUS26218</name>
</gene>
<protein>
    <submittedName>
        <fullName evidence="1">Uncharacterized protein</fullName>
    </submittedName>
</protein>
<organism evidence="1 2">
    <name type="scientific">Rotaria sordida</name>
    <dbReference type="NCBI Taxonomy" id="392033"/>
    <lineage>
        <taxon>Eukaryota</taxon>
        <taxon>Metazoa</taxon>
        <taxon>Spiralia</taxon>
        <taxon>Gnathifera</taxon>
        <taxon>Rotifera</taxon>
        <taxon>Eurotatoria</taxon>
        <taxon>Bdelloidea</taxon>
        <taxon>Philodinida</taxon>
        <taxon>Philodinidae</taxon>
        <taxon>Rotaria</taxon>
    </lineage>
</organism>
<proteinExistence type="predicted"/>
<dbReference type="EMBL" id="CAJOAX010005438">
    <property type="protein sequence ID" value="CAF3947850.1"/>
    <property type="molecule type" value="Genomic_DNA"/>
</dbReference>
<dbReference type="PANTHER" id="PTHR46060:SF1">
    <property type="entry name" value="MARINER MOS1 TRANSPOSASE-LIKE PROTEIN"/>
    <property type="match status" value="1"/>
</dbReference>
<evidence type="ECO:0000313" key="1">
    <source>
        <dbReference type="EMBL" id="CAF3947850.1"/>
    </source>
</evidence>
<sequence length="90" mass="10719">ARWAQWFRESREEIEDEERSGRSVTESTLENIEEIRNIAGDDLHITIVELQEYIGLSYGTVHRILSDHLKLRKIIARYIAKQLMDYQRSE</sequence>
<dbReference type="InterPro" id="IPR052709">
    <property type="entry name" value="Transposase-MT_Hybrid"/>
</dbReference>
<evidence type="ECO:0000313" key="2">
    <source>
        <dbReference type="Proteomes" id="UP000663823"/>
    </source>
</evidence>
<feature type="non-terminal residue" evidence="1">
    <location>
        <position position="1"/>
    </location>
</feature>
<reference evidence="1" key="1">
    <citation type="submission" date="2021-02" db="EMBL/GenBank/DDBJ databases">
        <authorList>
            <person name="Nowell W R."/>
        </authorList>
    </citation>
    <scope>NUCLEOTIDE SEQUENCE</scope>
</reference>
<dbReference type="PANTHER" id="PTHR46060">
    <property type="entry name" value="MARINER MOS1 TRANSPOSASE-LIKE PROTEIN"/>
    <property type="match status" value="1"/>
</dbReference>
<dbReference type="Proteomes" id="UP000663823">
    <property type="component" value="Unassembled WGS sequence"/>
</dbReference>
<accession>A0A819KP61</accession>
<dbReference type="AlphaFoldDB" id="A0A819KP61"/>
<name>A0A819KP61_9BILA</name>
<comment type="caution">
    <text evidence="1">The sequence shown here is derived from an EMBL/GenBank/DDBJ whole genome shotgun (WGS) entry which is preliminary data.</text>
</comment>